<comment type="catalytic activity">
    <reaction evidence="3">
        <text>2 GTP = 3',3'-c-di-GMP + 2 diphosphate</text>
        <dbReference type="Rhea" id="RHEA:24898"/>
        <dbReference type="ChEBI" id="CHEBI:33019"/>
        <dbReference type="ChEBI" id="CHEBI:37565"/>
        <dbReference type="ChEBI" id="CHEBI:58805"/>
        <dbReference type="EC" id="2.7.7.65"/>
    </reaction>
</comment>
<feature type="domain" description="GGDEF" evidence="4">
    <location>
        <begin position="236"/>
        <end position="376"/>
    </location>
</feature>
<dbReference type="NCBIfam" id="TIGR00254">
    <property type="entry name" value="GGDEF"/>
    <property type="match status" value="1"/>
</dbReference>
<dbReference type="InterPro" id="IPR000160">
    <property type="entry name" value="GGDEF_dom"/>
</dbReference>
<dbReference type="AlphaFoldDB" id="A0A9J6RGJ2"/>
<dbReference type="Gene3D" id="3.30.70.270">
    <property type="match status" value="1"/>
</dbReference>
<dbReference type="RefSeq" id="WP_258329744.1">
    <property type="nucleotide sequence ID" value="NZ_JAPTGG010000001.1"/>
</dbReference>
<proteinExistence type="predicted"/>
<evidence type="ECO:0000256" key="2">
    <source>
        <dbReference type="ARBA" id="ARBA00012528"/>
    </source>
</evidence>
<dbReference type="Pfam" id="PF00990">
    <property type="entry name" value="GGDEF"/>
    <property type="match status" value="1"/>
</dbReference>
<gene>
    <name evidence="5" type="ORF">O0V09_00185</name>
</gene>
<evidence type="ECO:0000313" key="6">
    <source>
        <dbReference type="Proteomes" id="UP001069090"/>
    </source>
</evidence>
<dbReference type="InterPro" id="IPR029787">
    <property type="entry name" value="Nucleotide_cyclase"/>
</dbReference>
<dbReference type="InterPro" id="IPR050469">
    <property type="entry name" value="Diguanylate_Cyclase"/>
</dbReference>
<reference evidence="5 6" key="1">
    <citation type="submission" date="2022-12" db="EMBL/GenBank/DDBJ databases">
        <title>Dasania phycosphaerae sp. nov., isolated from particulate material of the south coast of Korea.</title>
        <authorList>
            <person name="Jiang Y."/>
        </authorList>
    </citation>
    <scope>NUCLEOTIDE SEQUENCE [LARGE SCALE GENOMIC DNA]</scope>
    <source>
        <strain evidence="5 6">GY-19</strain>
    </source>
</reference>
<comment type="caution">
    <text evidence="5">The sequence shown here is derived from an EMBL/GenBank/DDBJ whole genome shotgun (WGS) entry which is preliminary data.</text>
</comment>
<protein>
    <recommendedName>
        <fullName evidence="2">diguanylate cyclase</fullName>
        <ecNumber evidence="2">2.7.7.65</ecNumber>
    </recommendedName>
</protein>
<evidence type="ECO:0000259" key="4">
    <source>
        <dbReference type="PROSITE" id="PS50887"/>
    </source>
</evidence>
<evidence type="ECO:0000313" key="5">
    <source>
        <dbReference type="EMBL" id="MCZ0863596.1"/>
    </source>
</evidence>
<comment type="cofactor">
    <cofactor evidence="1">
        <name>Mg(2+)</name>
        <dbReference type="ChEBI" id="CHEBI:18420"/>
    </cofactor>
</comment>
<dbReference type="InterPro" id="IPR007435">
    <property type="entry name" value="DUF484"/>
</dbReference>
<dbReference type="GO" id="GO:0043709">
    <property type="term" value="P:cell adhesion involved in single-species biofilm formation"/>
    <property type="evidence" value="ECO:0007669"/>
    <property type="project" value="TreeGrafter"/>
</dbReference>
<evidence type="ECO:0000256" key="1">
    <source>
        <dbReference type="ARBA" id="ARBA00001946"/>
    </source>
</evidence>
<dbReference type="EC" id="2.7.7.65" evidence="2"/>
<accession>A0A9J6RGJ2</accession>
<dbReference type="SUPFAM" id="SSF55073">
    <property type="entry name" value="Nucleotide cyclase"/>
    <property type="match status" value="1"/>
</dbReference>
<dbReference type="InterPro" id="IPR029016">
    <property type="entry name" value="GAF-like_dom_sf"/>
</dbReference>
<dbReference type="InterPro" id="IPR043128">
    <property type="entry name" value="Rev_trsase/Diguanyl_cyclase"/>
</dbReference>
<dbReference type="PANTHER" id="PTHR45138">
    <property type="entry name" value="REGULATORY COMPONENTS OF SENSORY TRANSDUCTION SYSTEM"/>
    <property type="match status" value="1"/>
</dbReference>
<dbReference type="GO" id="GO:1902201">
    <property type="term" value="P:negative regulation of bacterial-type flagellum-dependent cell motility"/>
    <property type="evidence" value="ECO:0007669"/>
    <property type="project" value="TreeGrafter"/>
</dbReference>
<evidence type="ECO:0000256" key="3">
    <source>
        <dbReference type="ARBA" id="ARBA00034247"/>
    </source>
</evidence>
<dbReference type="CDD" id="cd01949">
    <property type="entry name" value="GGDEF"/>
    <property type="match status" value="1"/>
</dbReference>
<dbReference type="GO" id="GO:0005886">
    <property type="term" value="C:plasma membrane"/>
    <property type="evidence" value="ECO:0007669"/>
    <property type="project" value="TreeGrafter"/>
</dbReference>
<keyword evidence="6" id="KW-1185">Reference proteome</keyword>
<organism evidence="5 6">
    <name type="scientific">Dasania phycosphaerae</name>
    <dbReference type="NCBI Taxonomy" id="2950436"/>
    <lineage>
        <taxon>Bacteria</taxon>
        <taxon>Pseudomonadati</taxon>
        <taxon>Pseudomonadota</taxon>
        <taxon>Gammaproteobacteria</taxon>
        <taxon>Cellvibrionales</taxon>
        <taxon>Spongiibacteraceae</taxon>
        <taxon>Dasania</taxon>
    </lineage>
</organism>
<dbReference type="Proteomes" id="UP001069090">
    <property type="component" value="Unassembled WGS sequence"/>
</dbReference>
<dbReference type="FunFam" id="3.30.70.270:FF:000001">
    <property type="entry name" value="Diguanylate cyclase domain protein"/>
    <property type="match status" value="1"/>
</dbReference>
<dbReference type="Gene3D" id="3.30.450.40">
    <property type="match status" value="1"/>
</dbReference>
<dbReference type="GO" id="GO:0052621">
    <property type="term" value="F:diguanylate cyclase activity"/>
    <property type="evidence" value="ECO:0007669"/>
    <property type="project" value="UniProtKB-EC"/>
</dbReference>
<dbReference type="SUPFAM" id="SSF55781">
    <property type="entry name" value="GAF domain-like"/>
    <property type="match status" value="1"/>
</dbReference>
<dbReference type="EMBL" id="JAPTGG010000001">
    <property type="protein sequence ID" value="MCZ0863596.1"/>
    <property type="molecule type" value="Genomic_DNA"/>
</dbReference>
<dbReference type="PANTHER" id="PTHR45138:SF9">
    <property type="entry name" value="DIGUANYLATE CYCLASE DGCM-RELATED"/>
    <property type="match status" value="1"/>
</dbReference>
<name>A0A9J6RGJ2_9GAMM</name>
<dbReference type="Pfam" id="PF04340">
    <property type="entry name" value="DUF484"/>
    <property type="match status" value="1"/>
</dbReference>
<dbReference type="PROSITE" id="PS50887">
    <property type="entry name" value="GGDEF"/>
    <property type="match status" value="1"/>
</dbReference>
<sequence length="378" mass="42674">MSFERVKKRMLEAGSVLPDTPRHSRAPADEATVQELLKKAAQNEQILKRYQRFELRLLDASGFSELLNLLLDDSLAYFQLDAIELWLYDPEQTVAEHIENLDDYSNLLLLPKSEPLKQLYGAKPSVQLVSLGRVQSPAIFHNAALRSAAMLPLVRQGVLVGSLHMGARGHKRFALDKSTDFINHLASVVAVCFENVVNQERLHRLSMYDMLTQVKNRRAFNQALEKEVSRASRNKELLSLLFVDLDHFKRINDSHGHPTGDRALKIVAQHINQMLRKTDHVCRYGGEEFALLLPNCSPERALEIAERIRMQVSQLPIYNDAGQSLNLTLSIGVSCWQPGTTACEQALVSERLVRCADEGVYSAKSKGRNTVEFVAYQQ</sequence>
<dbReference type="SMART" id="SM00267">
    <property type="entry name" value="GGDEF"/>
    <property type="match status" value="1"/>
</dbReference>